<comment type="catalytic activity">
    <reaction evidence="10">
        <text>1D-myo-inositol 1,2,5,6-tetrakisphosphate + H2O = 1D-myo-inositol 1,2,6-trisphosphate + phosphate</text>
        <dbReference type="Rhea" id="RHEA:77119"/>
        <dbReference type="ChEBI" id="CHEBI:15377"/>
        <dbReference type="ChEBI" id="CHEBI:43474"/>
        <dbReference type="ChEBI" id="CHEBI:195535"/>
        <dbReference type="ChEBI" id="CHEBI:195537"/>
        <dbReference type="EC" id="3.1.3.62"/>
    </reaction>
    <physiologicalReaction direction="left-to-right" evidence="10">
        <dbReference type="Rhea" id="RHEA:77120"/>
    </physiologicalReaction>
</comment>
<evidence type="ECO:0000256" key="2">
    <source>
        <dbReference type="ARBA" id="ARBA00008422"/>
    </source>
</evidence>
<comment type="catalytic activity">
    <reaction evidence="13">
        <text>(2R)-2,3-bisphosphoglycerate + H2O = (2R)-2-phosphoglycerate + phosphate</text>
        <dbReference type="Rhea" id="RHEA:27381"/>
        <dbReference type="ChEBI" id="CHEBI:15377"/>
        <dbReference type="ChEBI" id="CHEBI:43474"/>
        <dbReference type="ChEBI" id="CHEBI:58248"/>
        <dbReference type="ChEBI" id="CHEBI:58289"/>
        <dbReference type="EC" id="3.1.3.80"/>
    </reaction>
    <physiologicalReaction direction="left-to-right" evidence="13">
        <dbReference type="Rhea" id="RHEA:27382"/>
    </physiologicalReaction>
</comment>
<dbReference type="GO" id="GO:0016020">
    <property type="term" value="C:membrane"/>
    <property type="evidence" value="ECO:0007669"/>
    <property type="project" value="UniProtKB-SubCell"/>
</dbReference>
<dbReference type="PANTHER" id="PTHR20963:SF8">
    <property type="entry name" value="MULTIPLE INOSITOL POLYPHOSPHATE PHOSPHATASE 1"/>
    <property type="match status" value="1"/>
</dbReference>
<dbReference type="EC" id="3.1.3.62" evidence="4"/>
<evidence type="ECO:0000256" key="10">
    <source>
        <dbReference type="ARBA" id="ARBA00043668"/>
    </source>
</evidence>
<evidence type="ECO:0000256" key="13">
    <source>
        <dbReference type="ARBA" id="ARBA00043832"/>
    </source>
</evidence>
<keyword evidence="7" id="KW-0378">Hydrolase</keyword>
<comment type="subcellular location">
    <subcellularLocation>
        <location evidence="1">Membrane</location>
    </subcellularLocation>
</comment>
<keyword evidence="16" id="KW-1185">Reference proteome</keyword>
<dbReference type="Gene3D" id="3.40.50.1240">
    <property type="entry name" value="Phosphoglycerate mutase-like"/>
    <property type="match status" value="1"/>
</dbReference>
<keyword evidence="6" id="KW-0732">Signal</keyword>
<comment type="caution">
    <text evidence="15">The sequence shown here is derived from an EMBL/GenBank/DDBJ whole genome shotgun (WGS) entry which is preliminary data.</text>
</comment>
<dbReference type="EC" id="3.1.3.80" evidence="3"/>
<comment type="catalytic activity">
    <reaction evidence="11">
        <text>1D-myo-inositol 1,2,4,5,6-pentakisphosphate + H2O = 1D-myo-inositol 1,2,5,6-tetrakisphosphate + phosphate</text>
        <dbReference type="Rhea" id="RHEA:77115"/>
        <dbReference type="ChEBI" id="CHEBI:15377"/>
        <dbReference type="ChEBI" id="CHEBI:43474"/>
        <dbReference type="ChEBI" id="CHEBI:57798"/>
        <dbReference type="ChEBI" id="CHEBI:195535"/>
        <dbReference type="EC" id="3.1.3.62"/>
    </reaction>
    <physiologicalReaction direction="left-to-right" evidence="11">
        <dbReference type="Rhea" id="RHEA:77116"/>
    </physiologicalReaction>
</comment>
<evidence type="ECO:0000256" key="8">
    <source>
        <dbReference type="ARBA" id="ARBA00023136"/>
    </source>
</evidence>
<evidence type="ECO:0000313" key="15">
    <source>
        <dbReference type="EMBL" id="OQR76446.1"/>
    </source>
</evidence>
<gene>
    <name evidence="15" type="ORF">BIW11_07781</name>
</gene>
<dbReference type="SUPFAM" id="SSF53254">
    <property type="entry name" value="Phosphoglycerate mutase-like"/>
    <property type="match status" value="1"/>
</dbReference>
<dbReference type="STRING" id="418985.A0A1V9XSG7"/>
<dbReference type="GO" id="GO:0034417">
    <property type="term" value="F:bisphosphoglycerate 3-phosphatase activity"/>
    <property type="evidence" value="ECO:0007669"/>
    <property type="project" value="UniProtKB-EC"/>
</dbReference>
<dbReference type="AlphaFoldDB" id="A0A1V9XSG7"/>
<dbReference type="GO" id="GO:0052745">
    <property type="term" value="F:inositol phosphate phosphatase activity"/>
    <property type="evidence" value="ECO:0007669"/>
    <property type="project" value="TreeGrafter"/>
</dbReference>
<reference evidence="15 16" key="1">
    <citation type="journal article" date="2017" name="Gigascience">
        <title>Draft genome of the honey bee ectoparasitic mite, Tropilaelaps mercedesae, is shaped by the parasitic life history.</title>
        <authorList>
            <person name="Dong X."/>
            <person name="Armstrong S.D."/>
            <person name="Xia D."/>
            <person name="Makepeace B.L."/>
            <person name="Darby A.C."/>
            <person name="Kadowaki T."/>
        </authorList>
    </citation>
    <scope>NUCLEOTIDE SEQUENCE [LARGE SCALE GENOMIC DNA]</scope>
    <source>
        <strain evidence="15">Wuxi-XJTLU</strain>
    </source>
</reference>
<evidence type="ECO:0000256" key="5">
    <source>
        <dbReference type="ARBA" id="ARBA00018097"/>
    </source>
</evidence>
<proteinExistence type="inferred from homology"/>
<evidence type="ECO:0000256" key="7">
    <source>
        <dbReference type="ARBA" id="ARBA00022801"/>
    </source>
</evidence>
<dbReference type="Proteomes" id="UP000192247">
    <property type="component" value="Unassembled WGS sequence"/>
</dbReference>
<keyword evidence="14" id="KW-0812">Transmembrane</keyword>
<protein>
    <recommendedName>
        <fullName evidence="5">Multiple inositol polyphosphate phosphatase 1</fullName>
        <ecNumber evidence="4">3.1.3.62</ecNumber>
        <ecNumber evidence="3">3.1.3.80</ecNumber>
    </recommendedName>
    <alternativeName>
        <fullName evidence="9">2,3-bisphosphoglycerate 3-phosphatase</fullName>
    </alternativeName>
</protein>
<dbReference type="OrthoDB" id="6509975at2759"/>
<evidence type="ECO:0000256" key="11">
    <source>
        <dbReference type="ARBA" id="ARBA00043671"/>
    </source>
</evidence>
<dbReference type="InterPro" id="IPR029033">
    <property type="entry name" value="His_PPase_superfam"/>
</dbReference>
<dbReference type="InParanoid" id="A0A1V9XSG7"/>
<keyword evidence="14" id="KW-1133">Transmembrane helix</keyword>
<dbReference type="GO" id="GO:0003993">
    <property type="term" value="F:acid phosphatase activity"/>
    <property type="evidence" value="ECO:0007669"/>
    <property type="project" value="TreeGrafter"/>
</dbReference>
<evidence type="ECO:0000313" key="16">
    <source>
        <dbReference type="Proteomes" id="UP000192247"/>
    </source>
</evidence>
<dbReference type="CDD" id="cd07061">
    <property type="entry name" value="HP_HAP_like"/>
    <property type="match status" value="1"/>
</dbReference>
<evidence type="ECO:0000256" key="6">
    <source>
        <dbReference type="ARBA" id="ARBA00022729"/>
    </source>
</evidence>
<sequence>MDLRRRSDRKWSTNQSEVVRSSSIADCGMDESTFPMALRAATRRTPPGKSFGLTFFTALTTHLGLAITLLLIGGTLLYLYLREHHLGCYSPINGKVCYSEIPEKDRYKWFGTKTDYNVTVQLAKDEFEKPPAVDAGCKPVLFYLFQRHTTRYPDRESIEEASAPLQRLAEEIVGQEKSRLCKQDLQDLSKWVFPFVPDQDNMVAPEGVRITEAQVQRLSKRFPSVFDEGRPFSSSIQVDFTSRVRSRDTAYAFVSQWFTKDVFDNIIKQKIRGNVNDRLLQFHKDCQDLLKRKGKYVKTPPQVFQLEASTYYSSLLETLSSRLGRKVTKGEMKLMFNQCRYEIAIFGQSPWCAVFTSEDLKLLEFREDLDDFYKDSYGNDRNWQQACPVAQDLFEYINEIESPSYAANFPRVVLHFSHAGAFKKVVSYFGVGRSANSGDGSLSLTWDSVCAQRLWRSSQLAPFNANILFVMYSCPASGGASAIEQQYKIAAFVNERLIHLPACSSKFCPLKEFRDVFQPGGSSSCNISHICS</sequence>
<keyword evidence="8 14" id="KW-0472">Membrane</keyword>
<dbReference type="FunCoup" id="A0A1V9XSG7">
    <property type="interactions" value="387"/>
</dbReference>
<evidence type="ECO:0000256" key="1">
    <source>
        <dbReference type="ARBA" id="ARBA00004370"/>
    </source>
</evidence>
<evidence type="ECO:0000256" key="4">
    <source>
        <dbReference type="ARBA" id="ARBA00013040"/>
    </source>
</evidence>
<comment type="catalytic activity">
    <reaction evidence="12">
        <text>1D-myo-inositol hexakisphosphate + H2O = 1D-myo-inositol 1,2,4,5,6-pentakisphosphate + phosphate</text>
        <dbReference type="Rhea" id="RHEA:16989"/>
        <dbReference type="ChEBI" id="CHEBI:15377"/>
        <dbReference type="ChEBI" id="CHEBI:43474"/>
        <dbReference type="ChEBI" id="CHEBI:57798"/>
        <dbReference type="ChEBI" id="CHEBI:58130"/>
        <dbReference type="EC" id="3.1.3.62"/>
    </reaction>
    <physiologicalReaction direction="left-to-right" evidence="12">
        <dbReference type="Rhea" id="RHEA:16990"/>
    </physiologicalReaction>
</comment>
<feature type="transmembrane region" description="Helical" evidence="14">
    <location>
        <begin position="53"/>
        <end position="81"/>
    </location>
</feature>
<name>A0A1V9XSG7_9ACAR</name>
<evidence type="ECO:0000256" key="12">
    <source>
        <dbReference type="ARBA" id="ARBA00043691"/>
    </source>
</evidence>
<dbReference type="PANTHER" id="PTHR20963">
    <property type="entry name" value="MULTIPLE INOSITOL POLYPHOSPHATE PHOSPHATASE-RELATED"/>
    <property type="match status" value="1"/>
</dbReference>
<comment type="similarity">
    <text evidence="2">Belongs to the histidine acid phosphatase family. MINPP1 subfamily.</text>
</comment>
<evidence type="ECO:0000256" key="3">
    <source>
        <dbReference type="ARBA" id="ARBA00012976"/>
    </source>
</evidence>
<evidence type="ECO:0000256" key="14">
    <source>
        <dbReference type="SAM" id="Phobius"/>
    </source>
</evidence>
<organism evidence="15 16">
    <name type="scientific">Tropilaelaps mercedesae</name>
    <dbReference type="NCBI Taxonomy" id="418985"/>
    <lineage>
        <taxon>Eukaryota</taxon>
        <taxon>Metazoa</taxon>
        <taxon>Ecdysozoa</taxon>
        <taxon>Arthropoda</taxon>
        <taxon>Chelicerata</taxon>
        <taxon>Arachnida</taxon>
        <taxon>Acari</taxon>
        <taxon>Parasitiformes</taxon>
        <taxon>Mesostigmata</taxon>
        <taxon>Gamasina</taxon>
        <taxon>Dermanyssoidea</taxon>
        <taxon>Laelapidae</taxon>
        <taxon>Tropilaelaps</taxon>
    </lineage>
</organism>
<dbReference type="EMBL" id="MNPL01004821">
    <property type="protein sequence ID" value="OQR76446.1"/>
    <property type="molecule type" value="Genomic_DNA"/>
</dbReference>
<dbReference type="InterPro" id="IPR000560">
    <property type="entry name" value="His_Pase_clade-2"/>
</dbReference>
<dbReference type="Pfam" id="PF00328">
    <property type="entry name" value="His_Phos_2"/>
    <property type="match status" value="1"/>
</dbReference>
<evidence type="ECO:0000256" key="9">
    <source>
        <dbReference type="ARBA" id="ARBA00031642"/>
    </source>
</evidence>
<accession>A0A1V9XSG7</accession>